<feature type="transmembrane region" description="Helical" evidence="1">
    <location>
        <begin position="135"/>
        <end position="153"/>
    </location>
</feature>
<reference evidence="3 4" key="1">
    <citation type="submission" date="2020-02" db="EMBL/GenBank/DDBJ databases">
        <title>Draft genome sequence of two Spirosoma agri KCTC 52727 and Spirosoma terrae KCTC 52035.</title>
        <authorList>
            <person name="Rojas J."/>
            <person name="Ambika Manirajan B."/>
            <person name="Ratering S."/>
            <person name="Suarez C."/>
            <person name="Schnell S."/>
        </authorList>
    </citation>
    <scope>NUCLEOTIDE SEQUENCE [LARGE SCALE GENOMIC DNA]</scope>
    <source>
        <strain evidence="3 4">KCTC 52727</strain>
    </source>
</reference>
<dbReference type="InterPro" id="IPR012867">
    <property type="entry name" value="DUF1648"/>
</dbReference>
<comment type="caution">
    <text evidence="3">The sequence shown here is derived from an EMBL/GenBank/DDBJ whole genome shotgun (WGS) entry which is preliminary data.</text>
</comment>
<dbReference type="EMBL" id="JAAGNZ010000002">
    <property type="protein sequence ID" value="NEU69277.1"/>
    <property type="molecule type" value="Genomic_DNA"/>
</dbReference>
<keyword evidence="1" id="KW-0812">Transmembrane</keyword>
<evidence type="ECO:0000313" key="4">
    <source>
        <dbReference type="Proteomes" id="UP000477386"/>
    </source>
</evidence>
<feature type="transmembrane region" description="Helical" evidence="1">
    <location>
        <begin position="12"/>
        <end position="31"/>
    </location>
</feature>
<protein>
    <submittedName>
        <fullName evidence="3">DUF1648 domain-containing protein</fullName>
    </submittedName>
</protein>
<dbReference type="Proteomes" id="UP000477386">
    <property type="component" value="Unassembled WGS sequence"/>
</dbReference>
<evidence type="ECO:0000259" key="2">
    <source>
        <dbReference type="Pfam" id="PF07853"/>
    </source>
</evidence>
<evidence type="ECO:0000313" key="3">
    <source>
        <dbReference type="EMBL" id="NEU69277.1"/>
    </source>
</evidence>
<feature type="transmembrane region" description="Helical" evidence="1">
    <location>
        <begin position="105"/>
        <end position="123"/>
    </location>
</feature>
<dbReference type="AlphaFoldDB" id="A0A6M0IMY4"/>
<gene>
    <name evidence="3" type="ORF">GK091_20485</name>
</gene>
<name>A0A6M0IMY4_9BACT</name>
<organism evidence="3 4">
    <name type="scientific">Spirosoma agri</name>
    <dbReference type="NCBI Taxonomy" id="1987381"/>
    <lineage>
        <taxon>Bacteria</taxon>
        <taxon>Pseudomonadati</taxon>
        <taxon>Bacteroidota</taxon>
        <taxon>Cytophagia</taxon>
        <taxon>Cytophagales</taxon>
        <taxon>Cytophagaceae</taxon>
        <taxon>Spirosoma</taxon>
    </lineage>
</organism>
<feature type="transmembrane region" description="Helical" evidence="1">
    <location>
        <begin position="51"/>
        <end position="70"/>
    </location>
</feature>
<keyword evidence="1" id="KW-1133">Transmembrane helix</keyword>
<keyword evidence="4" id="KW-1185">Reference proteome</keyword>
<sequence>MSSYERKANRLTIFLLVVVVLLSIGGTVWLPGPIPIHFNGKGEANRWGSPATLLVLAFVCSCVVGLFWLIRRIPTEQMNFPGPRTPENVAQQRQNIDELLATNRVIITGLFLGVISQIMWASIYKQKQIIPWPSWLFIVLIFASTIVGLLNAFRLSAER</sequence>
<evidence type="ECO:0000256" key="1">
    <source>
        <dbReference type="SAM" id="Phobius"/>
    </source>
</evidence>
<feature type="domain" description="DUF1648" evidence="2">
    <location>
        <begin position="26"/>
        <end position="58"/>
    </location>
</feature>
<accession>A0A6M0IMY4</accession>
<proteinExistence type="predicted"/>
<dbReference type="RefSeq" id="WP_164041743.1">
    <property type="nucleotide sequence ID" value="NZ_JAAGNZ010000002.1"/>
</dbReference>
<keyword evidence="1" id="KW-0472">Membrane</keyword>
<dbReference type="Pfam" id="PF07853">
    <property type="entry name" value="DUF1648"/>
    <property type="match status" value="1"/>
</dbReference>